<dbReference type="WBParaSite" id="Gr19_v10_g11312.t1">
    <property type="protein sequence ID" value="Gr19_v10_g11312.t1"/>
    <property type="gene ID" value="Gr19_v10_g11312"/>
</dbReference>
<dbReference type="AlphaFoldDB" id="A0A914GUH2"/>
<dbReference type="InterPro" id="IPR040192">
    <property type="entry name" value="CUEDC1"/>
</dbReference>
<dbReference type="PANTHER" id="PTHR13467">
    <property type="entry name" value="CUE DOMAIN CONTAINING PROTEIN 1"/>
    <property type="match status" value="1"/>
</dbReference>
<keyword evidence="3" id="KW-1185">Reference proteome</keyword>
<dbReference type="Pfam" id="PF02845">
    <property type="entry name" value="CUE"/>
    <property type="match status" value="1"/>
</dbReference>
<dbReference type="SMART" id="SM00546">
    <property type="entry name" value="CUE"/>
    <property type="match status" value="1"/>
</dbReference>
<dbReference type="GO" id="GO:0043130">
    <property type="term" value="F:ubiquitin binding"/>
    <property type="evidence" value="ECO:0007669"/>
    <property type="project" value="InterPro"/>
</dbReference>
<dbReference type="SUPFAM" id="SSF46934">
    <property type="entry name" value="UBA-like"/>
    <property type="match status" value="1"/>
</dbReference>
<dbReference type="InterPro" id="IPR003892">
    <property type="entry name" value="CUE"/>
</dbReference>
<evidence type="ECO:0000313" key="3">
    <source>
        <dbReference type="Proteomes" id="UP000887572"/>
    </source>
</evidence>
<feature type="compositionally biased region" description="Basic and acidic residues" evidence="1">
    <location>
        <begin position="73"/>
        <end position="98"/>
    </location>
</feature>
<organism evidence="3 4">
    <name type="scientific">Globodera rostochiensis</name>
    <name type="common">Golden nematode worm</name>
    <name type="synonym">Heterodera rostochiensis</name>
    <dbReference type="NCBI Taxonomy" id="31243"/>
    <lineage>
        <taxon>Eukaryota</taxon>
        <taxon>Metazoa</taxon>
        <taxon>Ecdysozoa</taxon>
        <taxon>Nematoda</taxon>
        <taxon>Chromadorea</taxon>
        <taxon>Rhabditida</taxon>
        <taxon>Tylenchina</taxon>
        <taxon>Tylenchomorpha</taxon>
        <taxon>Tylenchoidea</taxon>
        <taxon>Heteroderidae</taxon>
        <taxon>Heteroderinae</taxon>
        <taxon>Globodera</taxon>
    </lineage>
</organism>
<feature type="region of interest" description="Disordered" evidence="1">
    <location>
        <begin position="60"/>
        <end position="105"/>
    </location>
</feature>
<dbReference type="InterPro" id="IPR009060">
    <property type="entry name" value="UBA-like_sf"/>
</dbReference>
<dbReference type="Gene3D" id="1.10.8.10">
    <property type="entry name" value="DNA helicase RuvA subunit, C-terminal domain"/>
    <property type="match status" value="1"/>
</dbReference>
<feature type="domain" description="CUE" evidence="2">
    <location>
        <begin position="16"/>
        <end position="59"/>
    </location>
</feature>
<dbReference type="PANTHER" id="PTHR13467:SF3">
    <property type="entry name" value="CUE DOMAIN-CONTAINING PROTEIN 1"/>
    <property type="match status" value="1"/>
</dbReference>
<dbReference type="PROSITE" id="PS51140">
    <property type="entry name" value="CUE"/>
    <property type="match status" value="1"/>
</dbReference>
<protein>
    <submittedName>
        <fullName evidence="4">CUE domain-containing protein</fullName>
    </submittedName>
</protein>
<dbReference type="Proteomes" id="UP000887572">
    <property type="component" value="Unplaced"/>
</dbReference>
<proteinExistence type="predicted"/>
<accession>A0A914GUH2</accession>
<reference evidence="4" key="1">
    <citation type="submission" date="2022-11" db="UniProtKB">
        <authorList>
            <consortium name="WormBaseParasite"/>
        </authorList>
    </citation>
    <scope>IDENTIFICATION</scope>
</reference>
<evidence type="ECO:0000259" key="2">
    <source>
        <dbReference type="PROSITE" id="PS51140"/>
    </source>
</evidence>
<evidence type="ECO:0000313" key="4">
    <source>
        <dbReference type="WBParaSite" id="Gr19_v10_g11312.t1"/>
    </source>
</evidence>
<sequence>MSAATTYVSADENVLPFGTAMAQFDAMFPDLGPSVIEAVLRKYSGDVTATIDELLRQSRAGDASARGTNGRWRKTEKETEEAGHSTISRGEKDRDRKMSSLPARDPCADDEKIALLIQNREFLRYLRRDPNFHRELLGTHSPNHYIHRQSQFPLRFFRTHSAIASAEETVQRVPDGPPVEFRKSKRELEIPEGPLIDYVDAERHVSGWTQRLKAKLTTEKRSPRAADCELLTNSPLVNFSDDELRSRIGGMGRGGKGLLLGLAKKFGQFALGGESRHQHAKDGQGDADERKSQSSTRPND</sequence>
<evidence type="ECO:0000256" key="1">
    <source>
        <dbReference type="SAM" id="MobiDB-lite"/>
    </source>
</evidence>
<feature type="region of interest" description="Disordered" evidence="1">
    <location>
        <begin position="273"/>
        <end position="300"/>
    </location>
</feature>
<feature type="compositionally biased region" description="Basic and acidic residues" evidence="1">
    <location>
        <begin position="274"/>
        <end position="292"/>
    </location>
</feature>
<name>A0A914GUH2_GLORO</name>